<dbReference type="Proteomes" id="UP000807342">
    <property type="component" value="Unassembled WGS sequence"/>
</dbReference>
<accession>A0A9P5WX09</accession>
<feature type="region of interest" description="Disordered" evidence="1">
    <location>
        <begin position="171"/>
        <end position="232"/>
    </location>
</feature>
<gene>
    <name evidence="2" type="ORF">P691DRAFT_784140</name>
</gene>
<name>A0A9P5WX09_9AGAR</name>
<comment type="caution">
    <text evidence="2">The sequence shown here is derived from an EMBL/GenBank/DDBJ whole genome shotgun (WGS) entry which is preliminary data.</text>
</comment>
<dbReference type="EMBL" id="MU153115">
    <property type="protein sequence ID" value="KAF9439952.1"/>
    <property type="molecule type" value="Genomic_DNA"/>
</dbReference>
<evidence type="ECO:0000256" key="1">
    <source>
        <dbReference type="SAM" id="MobiDB-lite"/>
    </source>
</evidence>
<proteinExistence type="predicted"/>
<organism evidence="2 3">
    <name type="scientific">Macrolepiota fuliginosa MF-IS2</name>
    <dbReference type="NCBI Taxonomy" id="1400762"/>
    <lineage>
        <taxon>Eukaryota</taxon>
        <taxon>Fungi</taxon>
        <taxon>Dikarya</taxon>
        <taxon>Basidiomycota</taxon>
        <taxon>Agaricomycotina</taxon>
        <taxon>Agaricomycetes</taxon>
        <taxon>Agaricomycetidae</taxon>
        <taxon>Agaricales</taxon>
        <taxon>Agaricineae</taxon>
        <taxon>Agaricaceae</taxon>
        <taxon>Macrolepiota</taxon>
    </lineage>
</organism>
<feature type="compositionally biased region" description="Low complexity" evidence="1">
    <location>
        <begin position="171"/>
        <end position="188"/>
    </location>
</feature>
<evidence type="ECO:0000313" key="2">
    <source>
        <dbReference type="EMBL" id="KAF9439952.1"/>
    </source>
</evidence>
<protein>
    <submittedName>
        <fullName evidence="2">Uncharacterized protein</fullName>
    </submittedName>
</protein>
<evidence type="ECO:0000313" key="3">
    <source>
        <dbReference type="Proteomes" id="UP000807342"/>
    </source>
</evidence>
<reference evidence="2" key="1">
    <citation type="submission" date="2020-11" db="EMBL/GenBank/DDBJ databases">
        <authorList>
            <consortium name="DOE Joint Genome Institute"/>
            <person name="Ahrendt S."/>
            <person name="Riley R."/>
            <person name="Andreopoulos W."/>
            <person name="Labutti K."/>
            <person name="Pangilinan J."/>
            <person name="Ruiz-Duenas F.J."/>
            <person name="Barrasa J.M."/>
            <person name="Sanchez-Garcia M."/>
            <person name="Camarero S."/>
            <person name="Miyauchi S."/>
            <person name="Serrano A."/>
            <person name="Linde D."/>
            <person name="Babiker R."/>
            <person name="Drula E."/>
            <person name="Ayuso-Fernandez I."/>
            <person name="Pacheco R."/>
            <person name="Padilla G."/>
            <person name="Ferreira P."/>
            <person name="Barriuso J."/>
            <person name="Kellner H."/>
            <person name="Castanera R."/>
            <person name="Alfaro M."/>
            <person name="Ramirez L."/>
            <person name="Pisabarro A.G."/>
            <person name="Kuo A."/>
            <person name="Tritt A."/>
            <person name="Lipzen A."/>
            <person name="He G."/>
            <person name="Yan M."/>
            <person name="Ng V."/>
            <person name="Cullen D."/>
            <person name="Martin F."/>
            <person name="Rosso M.-N."/>
            <person name="Henrissat B."/>
            <person name="Hibbett D."/>
            <person name="Martinez A.T."/>
            <person name="Grigoriev I.V."/>
        </authorList>
    </citation>
    <scope>NUCLEOTIDE SEQUENCE</scope>
    <source>
        <strain evidence="2">MF-IS2</strain>
    </source>
</reference>
<dbReference type="AlphaFoldDB" id="A0A9P5WX09"/>
<keyword evidence="3" id="KW-1185">Reference proteome</keyword>
<sequence length="232" mass="26205">MLANLEMMPTVPIDNWGGGSPTESTTNAMQTSIGEWMSPKDIDSIIDDDLYSKEEKLEIIFESYGVNNDQHKELLQYMEELAADILVFNDNSSQYGYTRLKNDHKYTNVERLPLSLIYQQLLSRMFREYAPDSKAVHSRTDYQSIGSEGVHFTMEEDEVSIDQTKVLTIVNTQSQQSKSPNKQQSTSKHTTRFTNNGSDSEDEKGSTSTVPDQGIEFNGTKPQNKEGLIPTV</sequence>